<evidence type="ECO:0000313" key="1">
    <source>
        <dbReference type="EMBL" id="GFD55437.1"/>
    </source>
</evidence>
<reference evidence="1" key="1">
    <citation type="journal article" date="2019" name="Sci. Rep.">
        <title>Draft genome of Tanacetum cinerariifolium, the natural source of mosquito coil.</title>
        <authorList>
            <person name="Yamashiro T."/>
            <person name="Shiraishi A."/>
            <person name="Satake H."/>
            <person name="Nakayama K."/>
        </authorList>
    </citation>
    <scope>NUCLEOTIDE SEQUENCE</scope>
</reference>
<dbReference type="AlphaFoldDB" id="A0A699X6Y8"/>
<protein>
    <submittedName>
        <fullName evidence="1">Uncharacterized protein</fullName>
    </submittedName>
</protein>
<comment type="caution">
    <text evidence="1">The sequence shown here is derived from an EMBL/GenBank/DDBJ whole genome shotgun (WGS) entry which is preliminary data.</text>
</comment>
<sequence length="81" mass="9206">CRDWCRSRWDRVRHDWLWSAPQAVADASLRLALRNLWRRKAGRSTGCPDRRGTPLGNRLFPAGHGFCPSGTSVHDPRMPGP</sequence>
<feature type="non-terminal residue" evidence="1">
    <location>
        <position position="1"/>
    </location>
</feature>
<proteinExistence type="predicted"/>
<accession>A0A699X6Y8</accession>
<organism evidence="1">
    <name type="scientific">Tanacetum cinerariifolium</name>
    <name type="common">Dalmatian daisy</name>
    <name type="synonym">Chrysanthemum cinerariifolium</name>
    <dbReference type="NCBI Taxonomy" id="118510"/>
    <lineage>
        <taxon>Eukaryota</taxon>
        <taxon>Viridiplantae</taxon>
        <taxon>Streptophyta</taxon>
        <taxon>Embryophyta</taxon>
        <taxon>Tracheophyta</taxon>
        <taxon>Spermatophyta</taxon>
        <taxon>Magnoliopsida</taxon>
        <taxon>eudicotyledons</taxon>
        <taxon>Gunneridae</taxon>
        <taxon>Pentapetalae</taxon>
        <taxon>asterids</taxon>
        <taxon>campanulids</taxon>
        <taxon>Asterales</taxon>
        <taxon>Asteraceae</taxon>
        <taxon>Asteroideae</taxon>
        <taxon>Anthemideae</taxon>
        <taxon>Anthemidinae</taxon>
        <taxon>Tanacetum</taxon>
    </lineage>
</organism>
<name>A0A699X6Y8_TANCI</name>
<gene>
    <name evidence="1" type="ORF">Tci_927406</name>
</gene>
<dbReference type="EMBL" id="BKCJ011817986">
    <property type="protein sequence ID" value="GFD55437.1"/>
    <property type="molecule type" value="Genomic_DNA"/>
</dbReference>